<sequence>MYCLRSLYKFIQILSKFTQKFKARSQDSLLFSCQTWCFAGSLIVILGYKRKVII</sequence>
<evidence type="ECO:0000256" key="1">
    <source>
        <dbReference type="SAM" id="Phobius"/>
    </source>
</evidence>
<keyword evidence="1" id="KW-0812">Transmembrane</keyword>
<dbReference type="EMBL" id="NKXS01000520">
    <property type="protein sequence ID" value="PIN23738.1"/>
    <property type="molecule type" value="Genomic_DNA"/>
</dbReference>
<protein>
    <submittedName>
        <fullName evidence="2">Uncharacterized protein</fullName>
    </submittedName>
</protein>
<keyword evidence="1" id="KW-0472">Membrane</keyword>
<reference evidence="3" key="1">
    <citation type="journal article" date="2018" name="Gigascience">
        <title>Genome assembly of the Pink Ipe (Handroanthus impetiginosus, Bignoniaceae), a highly valued, ecologically keystone Neotropical timber forest tree.</title>
        <authorList>
            <person name="Silva-Junior O.B."/>
            <person name="Grattapaglia D."/>
            <person name="Novaes E."/>
            <person name="Collevatti R.G."/>
        </authorList>
    </citation>
    <scope>NUCLEOTIDE SEQUENCE [LARGE SCALE GENOMIC DNA]</scope>
    <source>
        <strain evidence="3">cv. UFG-1</strain>
    </source>
</reference>
<evidence type="ECO:0000313" key="3">
    <source>
        <dbReference type="Proteomes" id="UP000231279"/>
    </source>
</evidence>
<dbReference type="Proteomes" id="UP000231279">
    <property type="component" value="Unassembled WGS sequence"/>
</dbReference>
<gene>
    <name evidence="2" type="ORF">CDL12_03532</name>
</gene>
<keyword evidence="3" id="KW-1185">Reference proteome</keyword>
<name>A0A2G9I1U9_9LAMI</name>
<proteinExistence type="predicted"/>
<organism evidence="2 3">
    <name type="scientific">Handroanthus impetiginosus</name>
    <dbReference type="NCBI Taxonomy" id="429701"/>
    <lineage>
        <taxon>Eukaryota</taxon>
        <taxon>Viridiplantae</taxon>
        <taxon>Streptophyta</taxon>
        <taxon>Embryophyta</taxon>
        <taxon>Tracheophyta</taxon>
        <taxon>Spermatophyta</taxon>
        <taxon>Magnoliopsida</taxon>
        <taxon>eudicotyledons</taxon>
        <taxon>Gunneridae</taxon>
        <taxon>Pentapetalae</taxon>
        <taxon>asterids</taxon>
        <taxon>lamiids</taxon>
        <taxon>Lamiales</taxon>
        <taxon>Bignoniaceae</taxon>
        <taxon>Crescentiina</taxon>
        <taxon>Tabebuia alliance</taxon>
        <taxon>Handroanthus</taxon>
    </lineage>
</organism>
<accession>A0A2G9I1U9</accession>
<evidence type="ECO:0000313" key="2">
    <source>
        <dbReference type="EMBL" id="PIN23738.1"/>
    </source>
</evidence>
<keyword evidence="1" id="KW-1133">Transmembrane helix</keyword>
<comment type="caution">
    <text evidence="2">The sequence shown here is derived from an EMBL/GenBank/DDBJ whole genome shotgun (WGS) entry which is preliminary data.</text>
</comment>
<feature type="transmembrane region" description="Helical" evidence="1">
    <location>
        <begin position="29"/>
        <end position="48"/>
    </location>
</feature>
<dbReference type="AlphaFoldDB" id="A0A2G9I1U9"/>